<evidence type="ECO:0000256" key="5">
    <source>
        <dbReference type="SAM" id="MobiDB-lite"/>
    </source>
</evidence>
<dbReference type="Gene3D" id="3.90.420.10">
    <property type="entry name" value="Oxidoreductase, molybdopterin-binding domain"/>
    <property type="match status" value="1"/>
</dbReference>
<name>A0ABZ1HDR8_STRPH</name>
<reference evidence="8 9" key="1">
    <citation type="submission" date="2022-10" db="EMBL/GenBank/DDBJ databases">
        <title>The complete genomes of actinobacterial strains from the NBC collection.</title>
        <authorList>
            <person name="Joergensen T.S."/>
            <person name="Alvarez Arevalo M."/>
            <person name="Sterndorff E.B."/>
            <person name="Faurdal D."/>
            <person name="Vuksanovic O."/>
            <person name="Mourched A.-S."/>
            <person name="Charusanti P."/>
            <person name="Shaw S."/>
            <person name="Blin K."/>
            <person name="Weber T."/>
        </authorList>
    </citation>
    <scope>NUCLEOTIDE SEQUENCE [LARGE SCALE GENOMIC DNA]</scope>
    <source>
        <strain evidence="8 9">NBC 01752</strain>
    </source>
</reference>
<evidence type="ECO:0000313" key="9">
    <source>
        <dbReference type="Proteomes" id="UP001340816"/>
    </source>
</evidence>
<feature type="domain" description="Oxidoreductase molybdopterin-binding" evidence="6">
    <location>
        <begin position="86"/>
        <end position="255"/>
    </location>
</feature>
<dbReference type="PRINTS" id="PR00407">
    <property type="entry name" value="EUMOPTERIN"/>
</dbReference>
<dbReference type="InterPro" id="IPR036374">
    <property type="entry name" value="OxRdtase_Mopterin-bd_sf"/>
</dbReference>
<feature type="compositionally biased region" description="Basic and acidic residues" evidence="5">
    <location>
        <begin position="12"/>
        <end position="21"/>
    </location>
</feature>
<keyword evidence="9" id="KW-1185">Reference proteome</keyword>
<accession>A0ABZ1HDR8</accession>
<feature type="domain" description="Moybdenum cofactor oxidoreductase dimerisation" evidence="7">
    <location>
        <begin position="301"/>
        <end position="396"/>
    </location>
</feature>
<dbReference type="PANTHER" id="PTHR19372">
    <property type="entry name" value="SULFITE REDUCTASE"/>
    <property type="match status" value="1"/>
</dbReference>
<evidence type="ECO:0000259" key="6">
    <source>
        <dbReference type="Pfam" id="PF00174"/>
    </source>
</evidence>
<keyword evidence="4" id="KW-0560">Oxidoreductase</keyword>
<dbReference type="Pfam" id="PF03404">
    <property type="entry name" value="Mo-co_dimer"/>
    <property type="match status" value="1"/>
</dbReference>
<dbReference type="Gene3D" id="2.60.40.650">
    <property type="match status" value="1"/>
</dbReference>
<dbReference type="Proteomes" id="UP001340816">
    <property type="component" value="Chromosome"/>
</dbReference>
<proteinExistence type="predicted"/>
<keyword evidence="2" id="KW-0500">Molybdenum</keyword>
<gene>
    <name evidence="8" type="ORF">OHB35_27805</name>
</gene>
<evidence type="ECO:0000259" key="7">
    <source>
        <dbReference type="Pfam" id="PF03404"/>
    </source>
</evidence>
<dbReference type="InterPro" id="IPR005066">
    <property type="entry name" value="MoCF_OxRdtse_dimer"/>
</dbReference>
<dbReference type="PANTHER" id="PTHR19372:SF7">
    <property type="entry name" value="SULFITE OXIDASE, MITOCHONDRIAL"/>
    <property type="match status" value="1"/>
</dbReference>
<evidence type="ECO:0000256" key="2">
    <source>
        <dbReference type="ARBA" id="ARBA00022505"/>
    </source>
</evidence>
<dbReference type="SUPFAM" id="SSF56524">
    <property type="entry name" value="Oxidoreductase molybdopterin-binding domain"/>
    <property type="match status" value="1"/>
</dbReference>
<dbReference type="CDD" id="cd02110">
    <property type="entry name" value="SO_family_Moco_dimer"/>
    <property type="match status" value="1"/>
</dbReference>
<evidence type="ECO:0000256" key="1">
    <source>
        <dbReference type="ARBA" id="ARBA00001924"/>
    </source>
</evidence>
<organism evidence="8 9">
    <name type="scientific">Streptomyces phaeochromogenes</name>
    <dbReference type="NCBI Taxonomy" id="1923"/>
    <lineage>
        <taxon>Bacteria</taxon>
        <taxon>Bacillati</taxon>
        <taxon>Actinomycetota</taxon>
        <taxon>Actinomycetes</taxon>
        <taxon>Kitasatosporales</taxon>
        <taxon>Streptomycetaceae</taxon>
        <taxon>Streptomyces</taxon>
        <taxon>Streptomyces phaeochromogenes group</taxon>
    </lineage>
</organism>
<dbReference type="InterPro" id="IPR000572">
    <property type="entry name" value="OxRdtase_Mopterin-bd_dom"/>
</dbReference>
<dbReference type="InterPro" id="IPR014756">
    <property type="entry name" value="Ig_E-set"/>
</dbReference>
<keyword evidence="3" id="KW-0479">Metal-binding</keyword>
<protein>
    <submittedName>
        <fullName evidence="8">Sulfite oxidase</fullName>
    </submittedName>
</protein>
<dbReference type="EMBL" id="CP109135">
    <property type="protein sequence ID" value="WSD16747.1"/>
    <property type="molecule type" value="Genomic_DNA"/>
</dbReference>
<evidence type="ECO:0000256" key="4">
    <source>
        <dbReference type="ARBA" id="ARBA00023002"/>
    </source>
</evidence>
<comment type="cofactor">
    <cofactor evidence="1">
        <name>Mo-molybdopterin</name>
        <dbReference type="ChEBI" id="CHEBI:71302"/>
    </cofactor>
</comment>
<sequence>MDGGSDSGTDGSTDRGTDGHGRTRGSGSLADVSVPGRVAGPDEDISHEELGLAARNHGLLLEALRHDVTPPGLHYVLVHYDIPYIPPAEADTWTLTVGGLVREPLVLDLSALYSLPPVTHRVTMECAGNGRARLTPRPVSQPWLVEAVGTADWTGVPLRTLLAEAGVEPDAVEAVFTGADHGVERGVEQDYRRSLTLKDATAADPEVLVAYEMNGAPLPPQHGHPLRLVVPGWYGMAHVKWLRDITLTDTPFTGFQQSVAYRYRQSPDEPGAAVTRIAPRALMVPPGFPDFMSRTRVVRPGPLRLEGRAWSGHAPVTKVEVSTDDGGSWREAELDPPDGRAGHAWSWRHWEAPWTAAPGTHVLTARATDAAGNTQPVTQPWNRGGFGNNLVQRIPVLCAPVDGSSSTRSRPA</sequence>
<feature type="region of interest" description="Disordered" evidence="5">
    <location>
        <begin position="1"/>
        <end position="43"/>
    </location>
</feature>
<evidence type="ECO:0000256" key="3">
    <source>
        <dbReference type="ARBA" id="ARBA00022723"/>
    </source>
</evidence>
<evidence type="ECO:0000313" key="8">
    <source>
        <dbReference type="EMBL" id="WSD16747.1"/>
    </source>
</evidence>
<dbReference type="Pfam" id="PF00174">
    <property type="entry name" value="Oxidored_molyb"/>
    <property type="match status" value="1"/>
</dbReference>
<dbReference type="RefSeq" id="WP_326760241.1">
    <property type="nucleotide sequence ID" value="NZ_CP109135.1"/>
</dbReference>
<dbReference type="InterPro" id="IPR008335">
    <property type="entry name" value="Mopterin_OxRdtase_euk"/>
</dbReference>
<dbReference type="SUPFAM" id="SSF81296">
    <property type="entry name" value="E set domains"/>
    <property type="match status" value="1"/>
</dbReference>